<accession>A0ABW2U5V3</accession>
<comment type="caution">
    <text evidence="1">The sequence shown here is derived from an EMBL/GenBank/DDBJ whole genome shotgun (WGS) entry which is preliminary data.</text>
</comment>
<name>A0ABW2U5V3_9BACT</name>
<keyword evidence="2" id="KW-1185">Reference proteome</keyword>
<protein>
    <recommendedName>
        <fullName evidence="3">STAS/SEC14 domain-containing protein</fullName>
    </recommendedName>
</protein>
<evidence type="ECO:0000313" key="1">
    <source>
        <dbReference type="EMBL" id="MFC7668820.1"/>
    </source>
</evidence>
<dbReference type="Proteomes" id="UP001596513">
    <property type="component" value="Unassembled WGS sequence"/>
</dbReference>
<reference evidence="2" key="1">
    <citation type="journal article" date="2019" name="Int. J. Syst. Evol. Microbiol.">
        <title>The Global Catalogue of Microorganisms (GCM) 10K type strain sequencing project: providing services to taxonomists for standard genome sequencing and annotation.</title>
        <authorList>
            <consortium name="The Broad Institute Genomics Platform"/>
            <consortium name="The Broad Institute Genome Sequencing Center for Infectious Disease"/>
            <person name="Wu L."/>
            <person name="Ma J."/>
        </authorList>
    </citation>
    <scope>NUCLEOTIDE SEQUENCE [LARGE SCALE GENOMIC DNA]</scope>
    <source>
        <strain evidence="2">JCM 19635</strain>
    </source>
</reference>
<proteinExistence type="predicted"/>
<dbReference type="EMBL" id="JBHTEK010000001">
    <property type="protein sequence ID" value="MFC7668820.1"/>
    <property type="molecule type" value="Genomic_DNA"/>
</dbReference>
<sequence>MRGRSRRTLSAEEVTLTCEVLLAAALHRRCAYWLLDGRVSRQEQPVELHEWLHEEYFPRVRTELGQPPCIALLVAPVFYKQLLAMAHNAPVEWPTWGARVNCFKEEDAALAWLRQQGAQERERTRLLAASTGTKGAWSGKQLSFHF</sequence>
<dbReference type="RefSeq" id="WP_380204358.1">
    <property type="nucleotide sequence ID" value="NZ_JBHTEK010000001.1"/>
</dbReference>
<evidence type="ECO:0008006" key="3">
    <source>
        <dbReference type="Google" id="ProtNLM"/>
    </source>
</evidence>
<organism evidence="1 2">
    <name type="scientific">Hymenobacter humi</name>
    <dbReference type="NCBI Taxonomy" id="1411620"/>
    <lineage>
        <taxon>Bacteria</taxon>
        <taxon>Pseudomonadati</taxon>
        <taxon>Bacteroidota</taxon>
        <taxon>Cytophagia</taxon>
        <taxon>Cytophagales</taxon>
        <taxon>Hymenobacteraceae</taxon>
        <taxon>Hymenobacter</taxon>
    </lineage>
</organism>
<gene>
    <name evidence="1" type="ORF">ACFQT0_16685</name>
</gene>
<evidence type="ECO:0000313" key="2">
    <source>
        <dbReference type="Proteomes" id="UP001596513"/>
    </source>
</evidence>